<dbReference type="InParanoid" id="A0A409Y7P4"/>
<dbReference type="Gene3D" id="3.60.10.10">
    <property type="entry name" value="Endonuclease/exonuclease/phosphatase"/>
    <property type="match status" value="1"/>
</dbReference>
<dbReference type="GO" id="GO:0006302">
    <property type="term" value="P:double-strand break repair"/>
    <property type="evidence" value="ECO:0007669"/>
    <property type="project" value="TreeGrafter"/>
</dbReference>
<dbReference type="GO" id="GO:0003697">
    <property type="term" value="F:single-stranded DNA binding"/>
    <property type="evidence" value="ECO:0007669"/>
    <property type="project" value="TreeGrafter"/>
</dbReference>
<keyword evidence="10" id="KW-0539">Nucleus</keyword>
<dbReference type="GO" id="GO:0005737">
    <property type="term" value="C:cytoplasm"/>
    <property type="evidence" value="ECO:0007669"/>
    <property type="project" value="TreeGrafter"/>
</dbReference>
<feature type="compositionally biased region" description="Polar residues" evidence="11">
    <location>
        <begin position="1"/>
        <end position="11"/>
    </location>
</feature>
<feature type="region of interest" description="Disordered" evidence="11">
    <location>
        <begin position="1"/>
        <end position="32"/>
    </location>
</feature>
<evidence type="ECO:0000256" key="7">
    <source>
        <dbReference type="ARBA" id="ARBA00022801"/>
    </source>
</evidence>
<comment type="caution">
    <text evidence="13">The sequence shown here is derived from an EMBL/GenBank/DDBJ whole genome shotgun (WGS) entry which is preliminary data.</text>
</comment>
<dbReference type="PANTHER" id="PTHR15822:SF4">
    <property type="entry name" value="TYROSYL-DNA PHOSPHODIESTERASE 2"/>
    <property type="match status" value="1"/>
</dbReference>
<dbReference type="InterPro" id="IPR036691">
    <property type="entry name" value="Endo/exonu/phosph_ase_sf"/>
</dbReference>
<comment type="subcellular location">
    <subcellularLocation>
        <location evidence="3">Nucleus</location>
        <location evidence="3">PML body</location>
    </subcellularLocation>
</comment>
<evidence type="ECO:0000256" key="3">
    <source>
        <dbReference type="ARBA" id="ARBA00004322"/>
    </source>
</evidence>
<comment type="cofactor">
    <cofactor evidence="2">
        <name>Mg(2+)</name>
        <dbReference type="ChEBI" id="CHEBI:18420"/>
    </cofactor>
</comment>
<dbReference type="OrthoDB" id="9975959at2759"/>
<dbReference type="SUPFAM" id="SSF56219">
    <property type="entry name" value="DNase I-like"/>
    <property type="match status" value="1"/>
</dbReference>
<keyword evidence="14" id="KW-1185">Reference proteome</keyword>
<evidence type="ECO:0000313" key="14">
    <source>
        <dbReference type="Proteomes" id="UP000284842"/>
    </source>
</evidence>
<keyword evidence="4" id="KW-0540">Nuclease</keyword>
<dbReference type="STRING" id="181874.A0A409Y7P4"/>
<dbReference type="GO" id="GO:0004518">
    <property type="term" value="F:nuclease activity"/>
    <property type="evidence" value="ECO:0007669"/>
    <property type="project" value="UniProtKB-KW"/>
</dbReference>
<dbReference type="CDD" id="cd09080">
    <property type="entry name" value="TDP2"/>
    <property type="match status" value="1"/>
</dbReference>
<evidence type="ECO:0000259" key="12">
    <source>
        <dbReference type="Pfam" id="PF03372"/>
    </source>
</evidence>
<keyword evidence="8" id="KW-0460">Magnesium</keyword>
<dbReference type="Pfam" id="PF03372">
    <property type="entry name" value="Exo_endo_phos"/>
    <property type="match status" value="1"/>
</dbReference>
<reference evidence="13 14" key="1">
    <citation type="journal article" date="2018" name="Evol. Lett.">
        <title>Horizontal gene cluster transfer increased hallucinogenic mushroom diversity.</title>
        <authorList>
            <person name="Reynolds H.T."/>
            <person name="Vijayakumar V."/>
            <person name="Gluck-Thaler E."/>
            <person name="Korotkin H.B."/>
            <person name="Matheny P.B."/>
            <person name="Slot J.C."/>
        </authorList>
    </citation>
    <scope>NUCLEOTIDE SEQUENCE [LARGE SCALE GENOMIC DNA]</scope>
    <source>
        <strain evidence="13 14">2629</strain>
    </source>
</reference>
<evidence type="ECO:0000256" key="10">
    <source>
        <dbReference type="ARBA" id="ARBA00023242"/>
    </source>
</evidence>
<sequence>MTESNPATSQGRLLDTQDEEDPYHAPIPRPTQEDHLPMAFRPIYHFDAHKQSWIMQMPTTLPSDASRLTQFKLITWNIDFMQSYGEERYIAALNFLERFLTQDESPGSTRLVSSTVILLQEIDQRLLEYITGHPFVRESYLTTDISGNTWLNDDNVYGVVTLIPKTYSGNVASVFRTNFPGSRMGREALYVDLVLPNPEELIPSTEGDTVAFDHEREGESQQLRYLRIANVHLESLRGRSDAERLEQLSSTVPFLTAPGVHVGVVAGDMNPIGPEDAGLPLKLGLIDAWIAYTRRKREREGCTISDEEIDDDPLGYTWGYQPPTTFSPRRMDKVLMCGNVDVVDIERIADGLEVQVVDETEMQVLWVTDHCGLFASLVVE</sequence>
<keyword evidence="6" id="KW-0227">DNA damage</keyword>
<proteinExistence type="predicted"/>
<accession>A0A409Y7P4</accession>
<name>A0A409Y7P4_9AGAR</name>
<evidence type="ECO:0000256" key="8">
    <source>
        <dbReference type="ARBA" id="ARBA00022842"/>
    </source>
</evidence>
<dbReference type="GO" id="GO:0070260">
    <property type="term" value="F:5'-tyrosyl-DNA phosphodiesterase activity"/>
    <property type="evidence" value="ECO:0007669"/>
    <property type="project" value="TreeGrafter"/>
</dbReference>
<evidence type="ECO:0000256" key="6">
    <source>
        <dbReference type="ARBA" id="ARBA00022763"/>
    </source>
</evidence>
<organism evidence="13 14">
    <name type="scientific">Panaeolus cyanescens</name>
    <dbReference type="NCBI Taxonomy" id="181874"/>
    <lineage>
        <taxon>Eukaryota</taxon>
        <taxon>Fungi</taxon>
        <taxon>Dikarya</taxon>
        <taxon>Basidiomycota</taxon>
        <taxon>Agaricomycotina</taxon>
        <taxon>Agaricomycetes</taxon>
        <taxon>Agaricomycetidae</taxon>
        <taxon>Agaricales</taxon>
        <taxon>Agaricineae</taxon>
        <taxon>Galeropsidaceae</taxon>
        <taxon>Panaeolus</taxon>
    </lineage>
</organism>
<keyword evidence="7" id="KW-0378">Hydrolase</keyword>
<dbReference type="AlphaFoldDB" id="A0A409Y7P4"/>
<evidence type="ECO:0000256" key="2">
    <source>
        <dbReference type="ARBA" id="ARBA00001946"/>
    </source>
</evidence>
<feature type="domain" description="Endonuclease/exonuclease/phosphatase" evidence="12">
    <location>
        <begin position="74"/>
        <end position="370"/>
    </location>
</feature>
<gene>
    <name evidence="13" type="ORF">CVT24_003579</name>
</gene>
<protein>
    <recommendedName>
        <fullName evidence="12">Endonuclease/exonuclease/phosphatase domain-containing protein</fullName>
    </recommendedName>
</protein>
<dbReference type="InterPro" id="IPR051547">
    <property type="entry name" value="TDP2-like"/>
</dbReference>
<evidence type="ECO:0000256" key="5">
    <source>
        <dbReference type="ARBA" id="ARBA00022723"/>
    </source>
</evidence>
<comment type="cofactor">
    <cofactor evidence="1">
        <name>Mn(2+)</name>
        <dbReference type="ChEBI" id="CHEBI:29035"/>
    </cofactor>
</comment>
<dbReference type="PANTHER" id="PTHR15822">
    <property type="entry name" value="TRAF AND TNF RECEPTOR-ASSOCIATED PROTEIN"/>
    <property type="match status" value="1"/>
</dbReference>
<dbReference type="GO" id="GO:0046872">
    <property type="term" value="F:metal ion binding"/>
    <property type="evidence" value="ECO:0007669"/>
    <property type="project" value="UniProtKB-KW"/>
</dbReference>
<evidence type="ECO:0000256" key="11">
    <source>
        <dbReference type="SAM" id="MobiDB-lite"/>
    </source>
</evidence>
<evidence type="ECO:0000256" key="4">
    <source>
        <dbReference type="ARBA" id="ARBA00022722"/>
    </source>
</evidence>
<keyword evidence="9" id="KW-0234">DNA repair</keyword>
<evidence type="ECO:0000256" key="1">
    <source>
        <dbReference type="ARBA" id="ARBA00001936"/>
    </source>
</evidence>
<dbReference type="Proteomes" id="UP000284842">
    <property type="component" value="Unassembled WGS sequence"/>
</dbReference>
<dbReference type="InterPro" id="IPR005135">
    <property type="entry name" value="Endo/exonuclease/phosphatase"/>
</dbReference>
<evidence type="ECO:0000256" key="9">
    <source>
        <dbReference type="ARBA" id="ARBA00023204"/>
    </source>
</evidence>
<evidence type="ECO:0000313" key="13">
    <source>
        <dbReference type="EMBL" id="PPQ98951.1"/>
    </source>
</evidence>
<keyword evidence="5" id="KW-0479">Metal-binding</keyword>
<dbReference type="EMBL" id="NHTK01001373">
    <property type="protein sequence ID" value="PPQ98951.1"/>
    <property type="molecule type" value="Genomic_DNA"/>
</dbReference>